<keyword evidence="1" id="KW-0812">Transmembrane</keyword>
<dbReference type="AlphaFoldDB" id="A0A847D541"/>
<gene>
    <name evidence="2" type="ORF">GX662_06715</name>
</gene>
<feature type="transmembrane region" description="Helical" evidence="1">
    <location>
        <begin position="40"/>
        <end position="59"/>
    </location>
</feature>
<reference evidence="2 3" key="1">
    <citation type="journal article" date="2020" name="Biotechnol. Biofuels">
        <title>New insights from the biogas microbiome by comprehensive genome-resolved metagenomics of nearly 1600 species originating from multiple anaerobic digesters.</title>
        <authorList>
            <person name="Campanaro S."/>
            <person name="Treu L."/>
            <person name="Rodriguez-R L.M."/>
            <person name="Kovalovszki A."/>
            <person name="Ziels R.M."/>
            <person name="Maus I."/>
            <person name="Zhu X."/>
            <person name="Kougias P.G."/>
            <person name="Basile A."/>
            <person name="Luo G."/>
            <person name="Schluter A."/>
            <person name="Konstantinidis K.T."/>
            <person name="Angelidaki I."/>
        </authorList>
    </citation>
    <scope>NUCLEOTIDE SEQUENCE [LARGE SCALE GENOMIC DNA]</scope>
    <source>
        <strain evidence="2">AS07pgkLD_105</strain>
    </source>
</reference>
<evidence type="ECO:0000313" key="3">
    <source>
        <dbReference type="Proteomes" id="UP000589373"/>
    </source>
</evidence>
<keyword evidence="1" id="KW-1133">Transmembrane helix</keyword>
<keyword evidence="1" id="KW-0472">Membrane</keyword>
<evidence type="ECO:0000256" key="1">
    <source>
        <dbReference type="SAM" id="Phobius"/>
    </source>
</evidence>
<evidence type="ECO:0000313" key="2">
    <source>
        <dbReference type="EMBL" id="NLD31939.1"/>
    </source>
</evidence>
<accession>A0A847D541</accession>
<feature type="transmembrane region" description="Helical" evidence="1">
    <location>
        <begin position="5"/>
        <end position="25"/>
    </location>
</feature>
<organism evidence="2 3">
    <name type="scientific">Trichococcus flocculiformis</name>
    <dbReference type="NCBI Taxonomy" id="82803"/>
    <lineage>
        <taxon>Bacteria</taxon>
        <taxon>Bacillati</taxon>
        <taxon>Bacillota</taxon>
        <taxon>Bacilli</taxon>
        <taxon>Lactobacillales</taxon>
        <taxon>Carnobacteriaceae</taxon>
        <taxon>Trichococcus</taxon>
    </lineage>
</organism>
<feature type="transmembrane region" description="Helical" evidence="1">
    <location>
        <begin position="122"/>
        <end position="144"/>
    </location>
</feature>
<comment type="caution">
    <text evidence="2">The sequence shown here is derived from an EMBL/GenBank/DDBJ whole genome shotgun (WGS) entry which is preliminary data.</text>
</comment>
<sequence>MKKSFLRIAFYISVSVIMAYGYLIAKGFNNWGNLLSFDPLLIPILSAGLFLSVYVHLLLHEGGHFLFGKLSGYRLVSFQVRHFKYSQADHRLHHIQTTSPLLAGQCLMAPPKGDYAELPYRGYLLGGILANALTGAALYSSAYLMELKVGSLFVLFSFVPVWMALVNLLPKGRNDGAVLREASRSLQARKLLFRQLEMAQLIEEKVPFADLPDAYFACLRDTQYQKSFLVDYFYMVAYVRALGELDFEEADNLLLTFSANRPVKESVYWPIYLMESLFCDALFGRIGTAEEKYVQIQTQPLLKRYWNANNRIRAAYAFFCLIDLEATKKILGHGPAEAEDSNKELDNNIELRLYRWLNSYFEQ</sequence>
<protein>
    <submittedName>
        <fullName evidence="2">Uncharacterized protein</fullName>
    </submittedName>
</protein>
<dbReference type="RefSeq" id="WP_276645885.1">
    <property type="nucleotide sequence ID" value="NZ_JAAZCD010000152.1"/>
</dbReference>
<name>A0A847D541_9LACT</name>
<dbReference type="EMBL" id="JAAZCD010000152">
    <property type="protein sequence ID" value="NLD31939.1"/>
    <property type="molecule type" value="Genomic_DNA"/>
</dbReference>
<dbReference type="Proteomes" id="UP000589373">
    <property type="component" value="Unassembled WGS sequence"/>
</dbReference>
<proteinExistence type="predicted"/>
<feature type="transmembrane region" description="Helical" evidence="1">
    <location>
        <begin position="150"/>
        <end position="170"/>
    </location>
</feature>